<protein>
    <recommendedName>
        <fullName evidence="4">Tetratricopeptide repeat protein</fullName>
    </recommendedName>
</protein>
<name>A0A5D0RFQ6_9FLAO</name>
<gene>
    <name evidence="2" type="ORF">ES674_06370</name>
</gene>
<dbReference type="AlphaFoldDB" id="A0A5D0RFQ6"/>
<evidence type="ECO:0000313" key="2">
    <source>
        <dbReference type="EMBL" id="TYB79394.1"/>
    </source>
</evidence>
<sequence>MNNQDLIYHYFSNSLTAEQEITFKKLLETDPDFKSEFDYENNLKKAIKSHESDALKTKLQGFESELKTPKNTNFKFAFLAIAASLLFLMGWFGYNSIFRTNYDNLYASNFTAYPNTAYSITRGDDAVSAERDAFVAYETKNYEKALDYFNEIPEADQKKYIPFYKAQSYLIIDNLEKAKPLFIQVVSNKTDFAAESTWYLALIAIKEKNKEQATDYLEKLIANYSYNQAEAKELLKKLN</sequence>
<evidence type="ECO:0000313" key="3">
    <source>
        <dbReference type="Proteomes" id="UP000323720"/>
    </source>
</evidence>
<proteinExistence type="predicted"/>
<dbReference type="OrthoDB" id="979271at2"/>
<dbReference type="Gene3D" id="1.25.40.10">
    <property type="entry name" value="Tetratricopeptide repeat domain"/>
    <property type="match status" value="1"/>
</dbReference>
<keyword evidence="1" id="KW-1133">Transmembrane helix</keyword>
<reference evidence="2 3" key="1">
    <citation type="submission" date="2019-08" db="EMBL/GenBank/DDBJ databases">
        <title>Genomes of Antarctic Bizionia species.</title>
        <authorList>
            <person name="Bowman J.P."/>
        </authorList>
    </citation>
    <scope>NUCLEOTIDE SEQUENCE [LARGE SCALE GENOMIC DNA]</scope>
    <source>
        <strain evidence="2 3">ADA-4</strain>
    </source>
</reference>
<dbReference type="EMBL" id="VSKK01000001">
    <property type="protein sequence ID" value="TYB79394.1"/>
    <property type="molecule type" value="Genomic_DNA"/>
</dbReference>
<evidence type="ECO:0000256" key="1">
    <source>
        <dbReference type="SAM" id="Phobius"/>
    </source>
</evidence>
<keyword evidence="3" id="KW-1185">Reference proteome</keyword>
<feature type="transmembrane region" description="Helical" evidence="1">
    <location>
        <begin position="76"/>
        <end position="94"/>
    </location>
</feature>
<evidence type="ECO:0008006" key="4">
    <source>
        <dbReference type="Google" id="ProtNLM"/>
    </source>
</evidence>
<dbReference type="SUPFAM" id="SSF48452">
    <property type="entry name" value="TPR-like"/>
    <property type="match status" value="1"/>
</dbReference>
<comment type="caution">
    <text evidence="2">The sequence shown here is derived from an EMBL/GenBank/DDBJ whole genome shotgun (WGS) entry which is preliminary data.</text>
</comment>
<organism evidence="2 3">
    <name type="scientific">Bizionia myxarmorum</name>
    <dbReference type="NCBI Taxonomy" id="291186"/>
    <lineage>
        <taxon>Bacteria</taxon>
        <taxon>Pseudomonadati</taxon>
        <taxon>Bacteroidota</taxon>
        <taxon>Flavobacteriia</taxon>
        <taxon>Flavobacteriales</taxon>
        <taxon>Flavobacteriaceae</taxon>
        <taxon>Bizionia</taxon>
    </lineage>
</organism>
<dbReference type="RefSeq" id="WP_148403126.1">
    <property type="nucleotide sequence ID" value="NZ_VSKK01000001.1"/>
</dbReference>
<keyword evidence="1" id="KW-0812">Transmembrane</keyword>
<dbReference type="Proteomes" id="UP000323720">
    <property type="component" value="Unassembled WGS sequence"/>
</dbReference>
<accession>A0A5D0RFQ6</accession>
<dbReference type="InterPro" id="IPR011990">
    <property type="entry name" value="TPR-like_helical_dom_sf"/>
</dbReference>
<keyword evidence="1" id="KW-0472">Membrane</keyword>